<evidence type="ECO:0000256" key="1">
    <source>
        <dbReference type="ARBA" id="ARBA00023002"/>
    </source>
</evidence>
<dbReference type="PANTHER" id="PTHR43157">
    <property type="entry name" value="PHOSPHATIDYLINOSITOL-GLYCAN BIOSYNTHESIS CLASS F PROTEIN-RELATED"/>
    <property type="match status" value="1"/>
</dbReference>
<keyword evidence="1" id="KW-0560">Oxidoreductase</keyword>
<proteinExistence type="predicted"/>
<keyword evidence="4" id="KW-1185">Reference proteome</keyword>
<dbReference type="PANTHER" id="PTHR43157:SF31">
    <property type="entry name" value="PHOSPHATIDYLINOSITOL-GLYCAN BIOSYNTHESIS CLASS F PROTEIN"/>
    <property type="match status" value="1"/>
</dbReference>
<dbReference type="Pfam" id="PF00106">
    <property type="entry name" value="adh_short"/>
    <property type="match status" value="1"/>
</dbReference>
<evidence type="ECO:0000313" key="3">
    <source>
        <dbReference type="Ensembl" id="ENSCSAVP00000015918.1"/>
    </source>
</evidence>
<protein>
    <submittedName>
        <fullName evidence="3">Uncharacterized protein</fullName>
    </submittedName>
</protein>
<dbReference type="OMA" id="HRSGKYW"/>
<evidence type="ECO:0000256" key="2">
    <source>
        <dbReference type="SAM" id="Phobius"/>
    </source>
</evidence>
<dbReference type="SUPFAM" id="SSF51735">
    <property type="entry name" value="NAD(P)-binding Rossmann-fold domains"/>
    <property type="match status" value="1"/>
</dbReference>
<dbReference type="InParanoid" id="H2ZEA2"/>
<dbReference type="GeneTree" id="ENSGT00940000174025"/>
<dbReference type="HOGENOM" id="CLU_010194_44_5_1"/>
<name>H2ZEA2_CIOSA</name>
<reference evidence="4" key="1">
    <citation type="submission" date="2003-08" db="EMBL/GenBank/DDBJ databases">
        <authorList>
            <person name="Birren B."/>
            <person name="Nusbaum C."/>
            <person name="Abebe A."/>
            <person name="Abouelleil A."/>
            <person name="Adekoya E."/>
            <person name="Ait-zahra M."/>
            <person name="Allen N."/>
            <person name="Allen T."/>
            <person name="An P."/>
            <person name="Anderson M."/>
            <person name="Anderson S."/>
            <person name="Arachchi H."/>
            <person name="Armbruster J."/>
            <person name="Bachantsang P."/>
            <person name="Baldwin J."/>
            <person name="Barry A."/>
            <person name="Bayul T."/>
            <person name="Blitshsteyn B."/>
            <person name="Bloom T."/>
            <person name="Blye J."/>
            <person name="Boguslavskiy L."/>
            <person name="Borowsky M."/>
            <person name="Boukhgalter B."/>
            <person name="Brunache A."/>
            <person name="Butler J."/>
            <person name="Calixte N."/>
            <person name="Calvo S."/>
            <person name="Camarata J."/>
            <person name="Campo K."/>
            <person name="Chang J."/>
            <person name="Cheshatsang Y."/>
            <person name="Citroen M."/>
            <person name="Collymore A."/>
            <person name="Considine T."/>
            <person name="Cook A."/>
            <person name="Cooke P."/>
            <person name="Corum B."/>
            <person name="Cuomo C."/>
            <person name="David R."/>
            <person name="Dawoe T."/>
            <person name="Degray S."/>
            <person name="Dodge S."/>
            <person name="Dooley K."/>
            <person name="Dorje P."/>
            <person name="Dorjee K."/>
            <person name="Dorris L."/>
            <person name="Duffey N."/>
            <person name="Dupes A."/>
            <person name="Elkins T."/>
            <person name="Engels R."/>
            <person name="Erickson J."/>
            <person name="Farina A."/>
            <person name="Faro S."/>
            <person name="Ferreira P."/>
            <person name="Fischer H."/>
            <person name="Fitzgerald M."/>
            <person name="Foley K."/>
            <person name="Gage D."/>
            <person name="Galagan J."/>
            <person name="Gearin G."/>
            <person name="Gnerre S."/>
            <person name="Gnirke A."/>
            <person name="Goyette A."/>
            <person name="Graham J."/>
            <person name="Grandbois E."/>
            <person name="Gyaltsen K."/>
            <person name="Hafez N."/>
            <person name="Hagopian D."/>
            <person name="Hagos B."/>
            <person name="Hall J."/>
            <person name="Hatcher B."/>
            <person name="Heller A."/>
            <person name="Higgins H."/>
            <person name="Honan T."/>
            <person name="Horn A."/>
            <person name="Houde N."/>
            <person name="Hughes L."/>
            <person name="Hulme W."/>
            <person name="Husby E."/>
            <person name="Iliev I."/>
            <person name="Jaffe D."/>
            <person name="Jones C."/>
            <person name="Kamal M."/>
            <person name="Kamat A."/>
            <person name="Kamvysselis M."/>
            <person name="Karlsson E."/>
            <person name="Kells C."/>
            <person name="Kieu A."/>
            <person name="Kisner P."/>
            <person name="Kodira C."/>
            <person name="Kulbokas E."/>
            <person name="Labutti K."/>
            <person name="Lama D."/>
            <person name="Landers T."/>
            <person name="Leger J."/>
            <person name="Levine S."/>
            <person name="Lewis D."/>
            <person name="Lewis T."/>
            <person name="Lindblad-toh K."/>
            <person name="Liu X."/>
            <person name="Lokyitsang T."/>
            <person name="Lokyitsang Y."/>
            <person name="Lucien O."/>
            <person name="Lui A."/>
            <person name="Ma L.J."/>
            <person name="Mabbitt R."/>
            <person name="Macdonald J."/>
            <person name="Maclean C."/>
            <person name="Major J."/>
            <person name="Manning J."/>
            <person name="Marabella R."/>
            <person name="Maru K."/>
            <person name="Matthews C."/>
            <person name="Mauceli E."/>
            <person name="Mccarthy M."/>
            <person name="Mcdonough S."/>
            <person name="Mcghee T."/>
            <person name="Meldrim J."/>
            <person name="Meneus L."/>
            <person name="Mesirov J."/>
            <person name="Mihalev A."/>
            <person name="Mihova T."/>
            <person name="Mikkelsen T."/>
            <person name="Mlenga V."/>
            <person name="Moru K."/>
            <person name="Mozes J."/>
            <person name="Mulrain L."/>
            <person name="Munson G."/>
            <person name="Naylor J."/>
            <person name="Newes C."/>
            <person name="Nguyen C."/>
            <person name="Nguyen N."/>
            <person name="Nguyen T."/>
            <person name="Nicol R."/>
            <person name="Nielsen C."/>
            <person name="Nizzari M."/>
            <person name="Norbu C."/>
            <person name="Norbu N."/>
            <person name="O'donnell P."/>
            <person name="Okoawo O."/>
            <person name="O'leary S."/>
            <person name="Omotosho B."/>
            <person name="O'neill K."/>
            <person name="Osman S."/>
            <person name="Parker S."/>
            <person name="Perrin D."/>
            <person name="Phunkhang P."/>
            <person name="Piqani B."/>
            <person name="Purcell S."/>
            <person name="Rachupka T."/>
            <person name="Ramasamy U."/>
            <person name="Rameau R."/>
            <person name="Ray V."/>
            <person name="Raymond C."/>
            <person name="Retta R."/>
            <person name="Richardson S."/>
            <person name="Rise C."/>
            <person name="Rodriguez J."/>
            <person name="Rogers J."/>
            <person name="Rogov P."/>
            <person name="Rutman M."/>
            <person name="Schupbach R."/>
            <person name="Seaman C."/>
            <person name="Settipalli S."/>
            <person name="Sharpe T."/>
            <person name="Sheridan J."/>
            <person name="Sherpa N."/>
            <person name="Shi J."/>
            <person name="Smirnov S."/>
            <person name="Smith C."/>
            <person name="Sougnez C."/>
            <person name="Spencer B."/>
            <person name="Stalker J."/>
            <person name="Stange-thomann N."/>
            <person name="Stavropoulos S."/>
            <person name="Stetson K."/>
            <person name="Stone C."/>
            <person name="Stone S."/>
            <person name="Stubbs M."/>
            <person name="Talamas J."/>
            <person name="Tchuinga P."/>
            <person name="Tenzing P."/>
            <person name="Tesfaye S."/>
            <person name="Theodore J."/>
            <person name="Thoulutsang Y."/>
            <person name="Topham K."/>
            <person name="Towey S."/>
            <person name="Tsamla T."/>
            <person name="Tsomo N."/>
            <person name="Vallee D."/>
            <person name="Vassiliev H."/>
            <person name="Venkataraman V."/>
            <person name="Vinson J."/>
            <person name="Vo A."/>
            <person name="Wade C."/>
            <person name="Wang S."/>
            <person name="Wangchuk T."/>
            <person name="Wangdi T."/>
            <person name="Whittaker C."/>
            <person name="Wilkinson J."/>
            <person name="Wu Y."/>
            <person name="Wyman D."/>
            <person name="Yadav S."/>
            <person name="Yang S."/>
            <person name="Yang X."/>
            <person name="Yeager S."/>
            <person name="Yee E."/>
            <person name="Young G."/>
            <person name="Zainoun J."/>
            <person name="Zembeck L."/>
            <person name="Zimmer A."/>
            <person name="Zody M."/>
            <person name="Lander E."/>
        </authorList>
    </citation>
    <scope>NUCLEOTIDE SEQUENCE [LARGE SCALE GENOMIC DNA]</scope>
</reference>
<organism evidence="3 4">
    <name type="scientific">Ciona savignyi</name>
    <name type="common">Pacific transparent sea squirt</name>
    <dbReference type="NCBI Taxonomy" id="51511"/>
    <lineage>
        <taxon>Eukaryota</taxon>
        <taxon>Metazoa</taxon>
        <taxon>Chordata</taxon>
        <taxon>Tunicata</taxon>
        <taxon>Ascidiacea</taxon>
        <taxon>Phlebobranchia</taxon>
        <taxon>Cionidae</taxon>
        <taxon>Ciona</taxon>
    </lineage>
</organism>
<dbReference type="Gene3D" id="3.40.50.720">
    <property type="entry name" value="NAD(P)-binding Rossmann-like Domain"/>
    <property type="match status" value="1"/>
</dbReference>
<dbReference type="InterPro" id="IPR002347">
    <property type="entry name" value="SDR_fam"/>
</dbReference>
<keyword evidence="2" id="KW-0472">Membrane</keyword>
<accession>H2ZEA2</accession>
<keyword evidence="2" id="KW-0812">Transmembrane</keyword>
<reference evidence="3" key="3">
    <citation type="submission" date="2025-09" db="UniProtKB">
        <authorList>
            <consortium name="Ensembl"/>
        </authorList>
    </citation>
    <scope>IDENTIFICATION</scope>
</reference>
<dbReference type="Proteomes" id="UP000007875">
    <property type="component" value="Unassembled WGS sequence"/>
</dbReference>
<dbReference type="eggNOG" id="KOG1208">
    <property type="taxonomic scope" value="Eukaryota"/>
</dbReference>
<evidence type="ECO:0000313" key="4">
    <source>
        <dbReference type="Proteomes" id="UP000007875"/>
    </source>
</evidence>
<feature type="transmembrane region" description="Helical" evidence="2">
    <location>
        <begin position="6"/>
        <end position="24"/>
    </location>
</feature>
<reference evidence="3" key="2">
    <citation type="submission" date="2025-08" db="UniProtKB">
        <authorList>
            <consortium name="Ensembl"/>
        </authorList>
    </citation>
    <scope>IDENTIFICATION</scope>
</reference>
<dbReference type="InterPro" id="IPR036291">
    <property type="entry name" value="NAD(P)-bd_dom_sf"/>
</dbReference>
<dbReference type="GO" id="GO:0016491">
    <property type="term" value="F:oxidoreductase activity"/>
    <property type="evidence" value="ECO:0007669"/>
    <property type="project" value="UniProtKB-KW"/>
</dbReference>
<dbReference type="STRING" id="51511.ENSCSAVP00000015918"/>
<dbReference type="Ensembl" id="ENSCSAVT00000016097.1">
    <property type="protein sequence ID" value="ENSCSAVP00000015918.1"/>
    <property type="gene ID" value="ENSCSAVG00000009365.1"/>
</dbReference>
<keyword evidence="2" id="KW-1133">Transmembrane helix</keyword>
<dbReference type="PRINTS" id="PR00081">
    <property type="entry name" value="GDHRDH"/>
</dbReference>
<sequence length="325" mass="36613">MVSFVFIYAGAVVVGLFTYAWWANKYNRRTYQSKESLKNKTVLITGGNSGIGKSTAIELAKREARVIISCRSKAKAEAAVFDIRNESGNNDVHYKILDLMDFDSVKSFANNFCQEEPHLDILVHNAALFGVGEKYGYSAMIVTNVFGPFLLLHCLMRKMLQQAETRPVRIVIVGSDAYVFNEFSLEKLKKIPDKKSSSKEVFKMYALSKLCSLFHYFALTDKLQGKNISMFCVHPGAVDTGLGGGYSNNTAYGPWLRSLFMALFAMPSFFGCQTVVECAVAKDMEHRSGKYWSYFTEQEVKAHALDKDLADLLWNRCEEVTGCKW</sequence>
<dbReference type="AlphaFoldDB" id="H2ZEA2"/>